<name>A0A2W2GN56_9ACTN</name>
<keyword evidence="3" id="KW-1185">Reference proteome</keyword>
<feature type="transmembrane region" description="Helical" evidence="1">
    <location>
        <begin position="102"/>
        <end position="127"/>
    </location>
</feature>
<feature type="transmembrane region" description="Helical" evidence="1">
    <location>
        <begin position="20"/>
        <end position="38"/>
    </location>
</feature>
<proteinExistence type="predicted"/>
<feature type="transmembrane region" description="Helical" evidence="1">
    <location>
        <begin position="133"/>
        <end position="159"/>
    </location>
</feature>
<dbReference type="AlphaFoldDB" id="A0A2W2GN56"/>
<evidence type="ECO:0000256" key="1">
    <source>
        <dbReference type="SAM" id="Phobius"/>
    </source>
</evidence>
<feature type="transmembrane region" description="Helical" evidence="1">
    <location>
        <begin position="231"/>
        <end position="251"/>
    </location>
</feature>
<keyword evidence="1" id="KW-0812">Transmembrane</keyword>
<keyword evidence="1" id="KW-1133">Transmembrane helix</keyword>
<gene>
    <name evidence="2" type="ORF">C1I98_09590</name>
</gene>
<reference evidence="2 3" key="1">
    <citation type="submission" date="2018-01" db="EMBL/GenBank/DDBJ databases">
        <title>Draft genome sequence of Sphaerisporangium sp. 7K107.</title>
        <authorList>
            <person name="Sahin N."/>
            <person name="Saygin H."/>
            <person name="Ay H."/>
        </authorList>
    </citation>
    <scope>NUCLEOTIDE SEQUENCE [LARGE SCALE GENOMIC DNA]</scope>
    <source>
        <strain evidence="2 3">7K107</strain>
    </source>
</reference>
<feature type="transmembrane region" description="Helical" evidence="1">
    <location>
        <begin position="50"/>
        <end position="72"/>
    </location>
</feature>
<protein>
    <submittedName>
        <fullName evidence="2">Uncharacterized protein</fullName>
    </submittedName>
</protein>
<dbReference type="Proteomes" id="UP000248544">
    <property type="component" value="Unassembled WGS sequence"/>
</dbReference>
<sequence length="258" mass="27464">MTATMRYEYLMQVRRPTLWLVYLLVFAVTAATLPFWSLDLGGRDPGDPRSAMLSAADILIAVLPMVYGCMIADRPGRDRALGVDGVLSAIPAGRTGRLLGKYLGVCAATATPFLAIFLGRAAGYAVIEGEAAALGWSLVVFLSVIAPGLAFLGALAFAGPLLVPPLLFRVLFVAYWFWGNLIPVTMMPTLSHTVLSATGEYAARGWFEGGFGPRPEAALDVLRPEATPLSAALWVGVMIALAAAMLVLVRLHAIRSES</sequence>
<feature type="transmembrane region" description="Helical" evidence="1">
    <location>
        <begin position="166"/>
        <end position="186"/>
    </location>
</feature>
<keyword evidence="1" id="KW-0472">Membrane</keyword>
<evidence type="ECO:0000313" key="2">
    <source>
        <dbReference type="EMBL" id="PZG50966.1"/>
    </source>
</evidence>
<dbReference type="RefSeq" id="WP_111166729.1">
    <property type="nucleotide sequence ID" value="NZ_POUA01000052.1"/>
</dbReference>
<dbReference type="EMBL" id="POUA01000052">
    <property type="protein sequence ID" value="PZG50966.1"/>
    <property type="molecule type" value="Genomic_DNA"/>
</dbReference>
<comment type="caution">
    <text evidence="2">The sequence shown here is derived from an EMBL/GenBank/DDBJ whole genome shotgun (WGS) entry which is preliminary data.</text>
</comment>
<evidence type="ECO:0000313" key="3">
    <source>
        <dbReference type="Proteomes" id="UP000248544"/>
    </source>
</evidence>
<organism evidence="2 3">
    <name type="scientific">Spongiactinospora gelatinilytica</name>
    <dbReference type="NCBI Taxonomy" id="2666298"/>
    <lineage>
        <taxon>Bacteria</taxon>
        <taxon>Bacillati</taxon>
        <taxon>Actinomycetota</taxon>
        <taxon>Actinomycetes</taxon>
        <taxon>Streptosporangiales</taxon>
        <taxon>Streptosporangiaceae</taxon>
        <taxon>Spongiactinospora</taxon>
    </lineage>
</organism>
<accession>A0A2W2GN56</accession>